<dbReference type="GO" id="GO:0003976">
    <property type="term" value="F:UDP-N-acetylglucosamine-lysosomal-enzyme N-acetylglucosaminephosphotransferase activity"/>
    <property type="evidence" value="ECO:0007669"/>
    <property type="project" value="TreeGrafter"/>
</dbReference>
<gene>
    <name evidence="6" type="ORF">LTR84_008591</name>
</gene>
<feature type="region of interest" description="Disordered" evidence="3">
    <location>
        <begin position="30"/>
        <end position="143"/>
    </location>
</feature>
<dbReference type="Pfam" id="PF17103">
    <property type="entry name" value="Stealth_CR4"/>
    <property type="match status" value="1"/>
</dbReference>
<feature type="domain" description="Stealth protein CR4 conserved region 4" evidence="5">
    <location>
        <begin position="738"/>
        <end position="775"/>
    </location>
</feature>
<evidence type="ECO:0000313" key="7">
    <source>
        <dbReference type="Proteomes" id="UP001358417"/>
    </source>
</evidence>
<evidence type="ECO:0000256" key="2">
    <source>
        <dbReference type="ARBA" id="ARBA00022679"/>
    </source>
</evidence>
<dbReference type="RefSeq" id="XP_064701733.1">
    <property type="nucleotide sequence ID" value="XM_064852136.1"/>
</dbReference>
<evidence type="ECO:0000259" key="4">
    <source>
        <dbReference type="Pfam" id="PF11380"/>
    </source>
</evidence>
<organism evidence="6 7">
    <name type="scientific">Exophiala bonariae</name>
    <dbReference type="NCBI Taxonomy" id="1690606"/>
    <lineage>
        <taxon>Eukaryota</taxon>
        <taxon>Fungi</taxon>
        <taxon>Dikarya</taxon>
        <taxon>Ascomycota</taxon>
        <taxon>Pezizomycotina</taxon>
        <taxon>Eurotiomycetes</taxon>
        <taxon>Chaetothyriomycetidae</taxon>
        <taxon>Chaetothyriales</taxon>
        <taxon>Herpotrichiellaceae</taxon>
        <taxon>Exophiala</taxon>
    </lineage>
</organism>
<sequence>MNLPLDGRRWERKNSQTWRNPRLVQRQWNREWPEDERPTIALTQGRRSIDQDYALPVERVQEVESGFNHKIENQNSIEQDVEEKDSDENVERLPSDPPIRISDENGDSLQDDAKSSPNPRVKPDPDLPSGPEVLLIPGDPIEDTREEPQHAEVLAESLPMGRVEVQANLNPETEKEPLISSPDQPAKEKVMESEPLDHLTLEEKADSLPEIIHIPFEDAIKDDVLQGWEDRWISEALYDVKKWGKLDEIKIDFVYLCETILSFLRKSWLTYAGVNGSQEEFQKTKYPYELNSVLNDEDGHWINSHGVNRYRDWDELRYSLRSVEQHASSFRNKIQIVVNSVEGTPEGKQVPTWLNDKDHTKEVVQVLSQEEFFDREKHACLPTFNSLTIENQLFNTPSDTDYLYALSDDMLLGKTHSASDIHSPLFGAVMGFKTNSYSATSPPTEVDAHRFGEKPFLIYTSWLLNRRFGIRKRKGQGHFGHALSRSIMREAISSFPGPELQSACKRFRGEPGFQLYSWYVTFHYLMERHREALLWSYIMLRSDVDGDGNLSWEERQTIMQDLEMGMTNEGKTTYRKRNFYHVSQMLQKAGLEPPKVNTDILWTSLDGPQTIQNLDCIEFDVNECLAPGFSISSTDARNKNPVFSTSNVFDRLARQEPKCGDCLLKLVLNKTPKGLSPLLPRADTQQEQREMVIKAVMRYRYTISNPDALFVMVTDAEQVDSTLVSRYVRSKKELAGQLCLNDDVSTSDALELADVKEAMTELYEGLFPESSPYEK</sequence>
<evidence type="ECO:0000256" key="3">
    <source>
        <dbReference type="SAM" id="MobiDB-lite"/>
    </source>
</evidence>
<comment type="caution">
    <text evidence="6">The sequence shown here is derived from an EMBL/GenBank/DDBJ whole genome shotgun (WGS) entry which is preliminary data.</text>
</comment>
<name>A0AAV9MXW7_9EURO</name>
<dbReference type="InterPro" id="IPR047141">
    <property type="entry name" value="Stealth"/>
</dbReference>
<dbReference type="GO" id="GO:0046835">
    <property type="term" value="P:carbohydrate phosphorylation"/>
    <property type="evidence" value="ECO:0007669"/>
    <property type="project" value="TreeGrafter"/>
</dbReference>
<proteinExistence type="inferred from homology"/>
<feature type="domain" description="Stealth protein CR2 conserved region 2" evidence="4">
    <location>
        <begin position="309"/>
        <end position="422"/>
    </location>
</feature>
<evidence type="ECO:0000256" key="1">
    <source>
        <dbReference type="ARBA" id="ARBA00007583"/>
    </source>
</evidence>
<dbReference type="GO" id="GO:0005794">
    <property type="term" value="C:Golgi apparatus"/>
    <property type="evidence" value="ECO:0007669"/>
    <property type="project" value="TreeGrafter"/>
</dbReference>
<dbReference type="Pfam" id="PF11380">
    <property type="entry name" value="Stealth_CR2"/>
    <property type="match status" value="1"/>
</dbReference>
<protein>
    <recommendedName>
        <fullName evidence="8">EF-hand domain-containing protein</fullName>
    </recommendedName>
</protein>
<dbReference type="AlphaFoldDB" id="A0AAV9MXW7"/>
<evidence type="ECO:0008006" key="8">
    <source>
        <dbReference type="Google" id="ProtNLM"/>
    </source>
</evidence>
<dbReference type="PANTHER" id="PTHR24045">
    <property type="match status" value="1"/>
</dbReference>
<dbReference type="InterPro" id="IPR031356">
    <property type="entry name" value="Stealth_CR4"/>
</dbReference>
<dbReference type="Proteomes" id="UP001358417">
    <property type="component" value="Unassembled WGS sequence"/>
</dbReference>
<reference evidence="6 7" key="1">
    <citation type="submission" date="2023-08" db="EMBL/GenBank/DDBJ databases">
        <title>Black Yeasts Isolated from many extreme environments.</title>
        <authorList>
            <person name="Coleine C."/>
            <person name="Stajich J.E."/>
            <person name="Selbmann L."/>
        </authorList>
    </citation>
    <scope>NUCLEOTIDE SEQUENCE [LARGE SCALE GENOMIC DNA]</scope>
    <source>
        <strain evidence="6 7">CCFEE 5792</strain>
    </source>
</reference>
<evidence type="ECO:0000313" key="6">
    <source>
        <dbReference type="EMBL" id="KAK5046134.1"/>
    </source>
</evidence>
<dbReference type="EMBL" id="JAVRRD010000032">
    <property type="protein sequence ID" value="KAK5046134.1"/>
    <property type="molecule type" value="Genomic_DNA"/>
</dbReference>
<keyword evidence="7" id="KW-1185">Reference proteome</keyword>
<dbReference type="PANTHER" id="PTHR24045:SF0">
    <property type="entry name" value="N-ACETYLGLUCOSAMINE-1-PHOSPHOTRANSFERASE SUBUNITS ALPHA_BETA"/>
    <property type="match status" value="1"/>
</dbReference>
<evidence type="ECO:0000259" key="5">
    <source>
        <dbReference type="Pfam" id="PF17103"/>
    </source>
</evidence>
<comment type="similarity">
    <text evidence="1">Belongs to the stealth family.</text>
</comment>
<accession>A0AAV9MXW7</accession>
<dbReference type="GeneID" id="89976754"/>
<keyword evidence="2" id="KW-0808">Transferase</keyword>
<feature type="compositionally biased region" description="Basic and acidic residues" evidence="3">
    <location>
        <begin position="59"/>
        <end position="72"/>
    </location>
</feature>
<dbReference type="InterPro" id="IPR021520">
    <property type="entry name" value="Stealth_CR2"/>
</dbReference>